<gene>
    <name evidence="1" type="ORF">C8Z91_01275</name>
</gene>
<sequence>MFRLWQKAHRFLQCGLLSEQSFDYERLQKAVKYDMNGSKIRWLLPDDNYIENQVSNIADFLPLLQMVNVVSYKALSYKVTHIELILDDEMYISVVLEEAAQ</sequence>
<dbReference type="AlphaFoldDB" id="A0A2T6GA60"/>
<comment type="caution">
    <text evidence="1">The sequence shown here is derived from an EMBL/GenBank/DDBJ whole genome shotgun (WGS) entry which is preliminary data.</text>
</comment>
<name>A0A2T6GA60_9BACL</name>
<organism evidence="1 2">
    <name type="scientific">Paenibacillus elgii</name>
    <dbReference type="NCBI Taxonomy" id="189691"/>
    <lineage>
        <taxon>Bacteria</taxon>
        <taxon>Bacillati</taxon>
        <taxon>Bacillota</taxon>
        <taxon>Bacilli</taxon>
        <taxon>Bacillales</taxon>
        <taxon>Paenibacillaceae</taxon>
        <taxon>Paenibacillus</taxon>
    </lineage>
</organism>
<evidence type="ECO:0000313" key="1">
    <source>
        <dbReference type="EMBL" id="PUA41049.1"/>
    </source>
</evidence>
<evidence type="ECO:0000313" key="2">
    <source>
        <dbReference type="Proteomes" id="UP000244184"/>
    </source>
</evidence>
<protein>
    <submittedName>
        <fullName evidence="1">Uncharacterized protein</fullName>
    </submittedName>
</protein>
<proteinExistence type="predicted"/>
<dbReference type="Proteomes" id="UP000244184">
    <property type="component" value="Unassembled WGS sequence"/>
</dbReference>
<dbReference type="EMBL" id="PYHP01000004">
    <property type="protein sequence ID" value="PUA41049.1"/>
    <property type="molecule type" value="Genomic_DNA"/>
</dbReference>
<reference evidence="1 2" key="1">
    <citation type="submission" date="2018-03" db="EMBL/GenBank/DDBJ databases">
        <title>Genome sequence of Paenibacillus elgii strain AC13 an antimicrobial compound producing bacteria.</title>
        <authorList>
            <person name="Kurokawa A.S."/>
            <person name="Araujo J.F."/>
            <person name="Costa R.A."/>
            <person name="Ortega D.B."/>
            <person name="Pires A.S."/>
            <person name="Pappas G.J.Jr."/>
            <person name="Franco O.L."/>
            <person name="Barreto C."/>
            <person name="Magalhaes B.S."/>
            <person name="Kruger R.H."/>
        </authorList>
    </citation>
    <scope>NUCLEOTIDE SEQUENCE [LARGE SCALE GENOMIC DNA]</scope>
    <source>
        <strain evidence="1 2">AC13</strain>
    </source>
</reference>
<accession>A0A2T6GA60</accession>